<evidence type="ECO:0000313" key="2">
    <source>
        <dbReference type="EMBL" id="UPQ83791.1"/>
    </source>
</evidence>
<dbReference type="Proteomes" id="UP000831189">
    <property type="component" value="Chromosome"/>
</dbReference>
<evidence type="ECO:0008006" key="4">
    <source>
        <dbReference type="Google" id="ProtNLM"/>
    </source>
</evidence>
<keyword evidence="1" id="KW-1133">Transmembrane helix</keyword>
<keyword evidence="1" id="KW-0472">Membrane</keyword>
<dbReference type="EMBL" id="CP096208">
    <property type="protein sequence ID" value="UPQ83791.1"/>
    <property type="molecule type" value="Genomic_DNA"/>
</dbReference>
<evidence type="ECO:0000313" key="3">
    <source>
        <dbReference type="Proteomes" id="UP000831189"/>
    </source>
</evidence>
<accession>A0ABY4KSC8</accession>
<name>A0ABY4KSC8_9PSED</name>
<keyword evidence="1" id="KW-0812">Transmembrane</keyword>
<organism evidence="2 3">
    <name type="scientific">Pseudomonas knackmussii</name>
    <dbReference type="NCBI Taxonomy" id="65741"/>
    <lineage>
        <taxon>Bacteria</taxon>
        <taxon>Pseudomonadati</taxon>
        <taxon>Pseudomonadota</taxon>
        <taxon>Gammaproteobacteria</taxon>
        <taxon>Pseudomonadales</taxon>
        <taxon>Pseudomonadaceae</taxon>
        <taxon>Pseudomonas</taxon>
    </lineage>
</organism>
<feature type="transmembrane region" description="Helical" evidence="1">
    <location>
        <begin position="20"/>
        <end position="44"/>
    </location>
</feature>
<reference evidence="2 3" key="1">
    <citation type="submission" date="2022-04" db="EMBL/GenBank/DDBJ databases">
        <title>Pseudomonas knackmussii B09-2.</title>
        <authorList>
            <person name="Deng Y."/>
        </authorList>
    </citation>
    <scope>NUCLEOTIDE SEQUENCE [LARGE SCALE GENOMIC DNA]</scope>
    <source>
        <strain evidence="2 3">B09-2</strain>
    </source>
</reference>
<gene>
    <name evidence="2" type="ORF">M0M42_05130</name>
</gene>
<protein>
    <recommendedName>
        <fullName evidence="4">Secreted protein</fullName>
    </recommendedName>
</protein>
<sequence length="65" mass="7299">MCIVGFPVQQLIIHCFSADINLAVFALSSMVITLCLAVLSWRLVEAPALRLKRYTDMKFLRAGSR</sequence>
<keyword evidence="3" id="KW-1185">Reference proteome</keyword>
<proteinExistence type="predicted"/>
<evidence type="ECO:0000256" key="1">
    <source>
        <dbReference type="SAM" id="Phobius"/>
    </source>
</evidence>